<dbReference type="EMBL" id="KQ982665">
    <property type="protein sequence ID" value="KYQ52583.1"/>
    <property type="molecule type" value="Genomic_DNA"/>
</dbReference>
<evidence type="ECO:0000313" key="2">
    <source>
        <dbReference type="Proteomes" id="UP000075809"/>
    </source>
</evidence>
<dbReference type="Proteomes" id="UP000075809">
    <property type="component" value="Unassembled WGS sequence"/>
</dbReference>
<dbReference type="Pfam" id="PF06585">
    <property type="entry name" value="JHBP"/>
    <property type="match status" value="1"/>
</dbReference>
<gene>
    <name evidence="1" type="ORF">ALC60_08299</name>
</gene>
<sequence length="223" mass="26007">IASYINVCGRKDSNYDQCLAENIKNMKDKICTGFPEFNIPPIEPLMFDKIVIFETKDLKLYLRDVNVYGFCDYVVNSIQTNPERLHFDINILFQQLYINSTYDFDMRLLVRVTNKGPVEAVIESVRMKSDIDLKTITKNNKKHIFASKVNNFIDTKSFTYKFLDDSKELAQLHKILSDVIDNNKKEIIRAVKSRVEEKASRIIILIFNGIARSNYEQIFPEKT</sequence>
<dbReference type="AlphaFoldDB" id="A0A151WXG5"/>
<accession>A0A151WXG5</accession>
<evidence type="ECO:0000313" key="1">
    <source>
        <dbReference type="EMBL" id="KYQ52583.1"/>
    </source>
</evidence>
<organism evidence="1 2">
    <name type="scientific">Mycetomoellerius zeteki</name>
    <dbReference type="NCBI Taxonomy" id="64791"/>
    <lineage>
        <taxon>Eukaryota</taxon>
        <taxon>Metazoa</taxon>
        <taxon>Ecdysozoa</taxon>
        <taxon>Arthropoda</taxon>
        <taxon>Hexapoda</taxon>
        <taxon>Insecta</taxon>
        <taxon>Pterygota</taxon>
        <taxon>Neoptera</taxon>
        <taxon>Endopterygota</taxon>
        <taxon>Hymenoptera</taxon>
        <taxon>Apocrita</taxon>
        <taxon>Aculeata</taxon>
        <taxon>Formicoidea</taxon>
        <taxon>Formicidae</taxon>
        <taxon>Myrmicinae</taxon>
        <taxon>Mycetomoellerius</taxon>
    </lineage>
</organism>
<dbReference type="InterPro" id="IPR010562">
    <property type="entry name" value="Haemolymph_juvenile_hormone-bd"/>
</dbReference>
<keyword evidence="2" id="KW-1185">Reference proteome</keyword>
<dbReference type="Gene3D" id="3.15.10.30">
    <property type="entry name" value="Haemolymph juvenile hormone binding protein"/>
    <property type="match status" value="1"/>
</dbReference>
<dbReference type="PANTHER" id="PTHR11008">
    <property type="entry name" value="PROTEIN TAKEOUT-LIKE PROTEIN"/>
    <property type="match status" value="1"/>
</dbReference>
<reference evidence="1 2" key="1">
    <citation type="submission" date="2015-09" db="EMBL/GenBank/DDBJ databases">
        <title>Trachymyrmex zeteki WGS genome.</title>
        <authorList>
            <person name="Nygaard S."/>
            <person name="Hu H."/>
            <person name="Boomsma J."/>
            <person name="Zhang G."/>
        </authorList>
    </citation>
    <scope>NUCLEOTIDE SEQUENCE [LARGE SCALE GENOMIC DNA]</scope>
    <source>
        <strain evidence="1">Tzet28-1</strain>
        <tissue evidence="1">Whole body</tissue>
    </source>
</reference>
<protein>
    <submittedName>
        <fullName evidence="1">Uncharacterized protein</fullName>
    </submittedName>
</protein>
<dbReference type="PANTHER" id="PTHR11008:SF41">
    <property type="entry name" value="RE70318P"/>
    <property type="match status" value="1"/>
</dbReference>
<name>A0A151WXG5_9HYME</name>
<dbReference type="SMART" id="SM00700">
    <property type="entry name" value="JHBP"/>
    <property type="match status" value="1"/>
</dbReference>
<dbReference type="InterPro" id="IPR038606">
    <property type="entry name" value="To_sf"/>
</dbReference>
<dbReference type="GO" id="GO:0005615">
    <property type="term" value="C:extracellular space"/>
    <property type="evidence" value="ECO:0007669"/>
    <property type="project" value="TreeGrafter"/>
</dbReference>
<feature type="non-terminal residue" evidence="1">
    <location>
        <position position="1"/>
    </location>
</feature>
<proteinExistence type="predicted"/>